<keyword evidence="9" id="KW-1185">Reference proteome</keyword>
<dbReference type="PRINTS" id="PR00364">
    <property type="entry name" value="DISEASERSIST"/>
</dbReference>
<dbReference type="PANTHER" id="PTHR11017">
    <property type="entry name" value="LEUCINE-RICH REPEAT-CONTAINING PROTEIN"/>
    <property type="match status" value="1"/>
</dbReference>
<dbReference type="InterPro" id="IPR055414">
    <property type="entry name" value="LRR_R13L4/SHOC2-like"/>
</dbReference>
<dbReference type="Gene3D" id="3.40.50.10140">
    <property type="entry name" value="Toll/interleukin-1 receptor homology (TIR) domain"/>
    <property type="match status" value="1"/>
</dbReference>
<sequence length="1457" mass="163718">MEEFEQQANTASLPSLRLYYDIFLSFRGEDTRNNITNNLYNALYSEGIRVFRDSEGLTQGDEISTGLIEAINDSAAVIAIISPNYASSRWCLEELATIYDLGKLVLPLFYGVDPSDVRRQLGPFLDGFRDLERKFSPEKMVRWRNAMERVGGVSGWVYDNGLILLGGVSGLSSENLNRSLDGGAVDLLHSDESQLIQLVVQRVLNELSNSPMVVAPFVVGIDYSLKELIRQLDVKCNGVKILGLHGIGGVGKTTLSKALYNKLASHFTHRTFILNVKEIATQQGIMSLQKKIIQDLFPSNAFSFSPANANEGREKFRRMLREKRILLVLDDVDYVNDGVNILKALIGDKNWFFEGSRVVISTRNKGVLIENIVDETFEVRELGDTDSLKLFSYYAFRRPDPSPTFLNLSKQIVSITGKLPLALEVFGSFLFDKRSEEEWVDALGKLKQIRLPRLQDILKISYDGLDDEEKCIFLDVACLFLDQLDKKVENVIDVMEGCGFRARIAFDTLTTRSLVKVIDGGDLWMHDQIRDMGRQIVREEGFSEPGKRSRLWDVADVLSVLQGRKGTQHIQGIILDQQQRYSSKIKTTKAITREQFQEVPSFSSALAYIKELYKGQFQNDAKETNELVLNTEVFDGIVNLRLLQLDNVKLEGNLGKLPSSLKWLQWKRCNLSSYYSNYYPSELAILDLSESQIERIGSREWTWSHKKAANKLKVMNISDCHKISAIPDLSKHKMLEKLIAERCSNLQRIHKTVGNLKTLRHLNLKDCSNLVEFPSEVSGLKNLEKLILSGCSKLKQLPEDIGKMKSLQELLLDKTAIEKLPSSIFRLTKLERLSLNHCYSLKQLPGLVGNLSALKELSLNGSAVEEIPDSIKNLEKLHTLNLIWCKSLAALPHSVGNLKSLANLWLYGSAIEIVPESIGCLYYLRSLSLGNCQQLTALPVSIKGLASLVELQIEKVPIRSLPYVGALKSLKTLEIRNCERLGSLPDSIGELLALKTMTITRNDAITELPESVGELQNLVILRLTKCKRLHKLPDSIGELKNLVHLLMEETAVTVLPKTFGMLSSLMILRMGKKPFCQVPQSTEITETATDAERETEPIVLPSSFSELSLLEELNARAWRIIGKIPDDFEKLSSLELIDLGHNDFSHLPSSLKGLHFLKKLLIPHCKQLKALPPLPSSLLEINAANCGALESIHNISELVFLRELNLANCMNLVDVQGVECLRSLKMLHMVGCNVTCASIVRRKLDKVALKNLDNFSIPSNEIPSWFTPSEVHFSKHENNEIKAVIIAIVVSVNCAEPDDLRDELPVLANIFAKIVRANRPVFTTGMYLAGVPTTPEDQVYLCRYQDYHPLVTILEDGDIIQVGLGNLPVTGIELKKCGIHLVHENDDDYEGNEKSLDESQQSVSERLTRFYGASNRENNIFSSNSAQEDGEGEGSDNFLSFVKEIFYALKYLLFRRF</sequence>
<dbReference type="Gene3D" id="3.40.50.300">
    <property type="entry name" value="P-loop containing nucleotide triphosphate hydrolases"/>
    <property type="match status" value="1"/>
</dbReference>
<comment type="subcellular location">
    <subcellularLocation>
        <location evidence="1">Membrane</location>
        <topology evidence="1">Peripheral membrane protein</topology>
    </subcellularLocation>
</comment>
<feature type="domain" description="TIR" evidence="7">
    <location>
        <begin position="18"/>
        <end position="147"/>
    </location>
</feature>
<dbReference type="InterPro" id="IPR027417">
    <property type="entry name" value="P-loop_NTPase"/>
</dbReference>
<dbReference type="Gene3D" id="3.80.10.10">
    <property type="entry name" value="Ribonuclease Inhibitor"/>
    <property type="match status" value="3"/>
</dbReference>
<evidence type="ECO:0000256" key="2">
    <source>
        <dbReference type="ARBA" id="ARBA00022614"/>
    </source>
</evidence>
<dbReference type="Pfam" id="PF01582">
    <property type="entry name" value="TIR"/>
    <property type="match status" value="1"/>
</dbReference>
<dbReference type="SMART" id="SM00382">
    <property type="entry name" value="AAA"/>
    <property type="match status" value="1"/>
</dbReference>
<proteinExistence type="predicted"/>
<reference evidence="8" key="1">
    <citation type="submission" date="2023-08" db="EMBL/GenBank/DDBJ databases">
        <title>A de novo genome assembly of Solanum verrucosum Schlechtendal, a Mexican diploid species geographically isolated from the other diploid A-genome species in potato relatives.</title>
        <authorList>
            <person name="Hosaka K."/>
        </authorList>
    </citation>
    <scope>NUCLEOTIDE SEQUENCE</scope>
    <source>
        <tissue evidence="8">Young leaves</tissue>
    </source>
</reference>
<evidence type="ECO:0000259" key="7">
    <source>
        <dbReference type="PROSITE" id="PS50104"/>
    </source>
</evidence>
<dbReference type="Proteomes" id="UP001234989">
    <property type="component" value="Chromosome 5"/>
</dbReference>
<dbReference type="SUPFAM" id="SSF52540">
    <property type="entry name" value="P-loop containing nucleoside triphosphate hydrolases"/>
    <property type="match status" value="1"/>
</dbReference>
<dbReference type="SUPFAM" id="SSF52058">
    <property type="entry name" value="L domain-like"/>
    <property type="match status" value="2"/>
</dbReference>
<name>A0AAF0QUE4_SOLVR</name>
<dbReference type="GO" id="GO:0016020">
    <property type="term" value="C:membrane"/>
    <property type="evidence" value="ECO:0007669"/>
    <property type="project" value="UniProtKB-SubCell"/>
</dbReference>
<dbReference type="EMBL" id="CP133616">
    <property type="protein sequence ID" value="WMV28563.1"/>
    <property type="molecule type" value="Genomic_DNA"/>
</dbReference>
<dbReference type="GO" id="GO:0005524">
    <property type="term" value="F:ATP binding"/>
    <property type="evidence" value="ECO:0007669"/>
    <property type="project" value="UniProtKB-KW"/>
</dbReference>
<dbReference type="SUPFAM" id="SSF52200">
    <property type="entry name" value="Toll/Interleukin receptor TIR domain"/>
    <property type="match status" value="1"/>
</dbReference>
<dbReference type="InterPro" id="IPR058192">
    <property type="entry name" value="WHD_ROQ1-like"/>
</dbReference>
<dbReference type="PROSITE" id="PS50104">
    <property type="entry name" value="TIR"/>
    <property type="match status" value="1"/>
</dbReference>
<organism evidence="8 9">
    <name type="scientific">Solanum verrucosum</name>
    <dbReference type="NCBI Taxonomy" id="315347"/>
    <lineage>
        <taxon>Eukaryota</taxon>
        <taxon>Viridiplantae</taxon>
        <taxon>Streptophyta</taxon>
        <taxon>Embryophyta</taxon>
        <taxon>Tracheophyta</taxon>
        <taxon>Spermatophyta</taxon>
        <taxon>Magnoliopsida</taxon>
        <taxon>eudicotyledons</taxon>
        <taxon>Gunneridae</taxon>
        <taxon>Pentapetalae</taxon>
        <taxon>asterids</taxon>
        <taxon>lamiids</taxon>
        <taxon>Solanales</taxon>
        <taxon>Solanaceae</taxon>
        <taxon>Solanoideae</taxon>
        <taxon>Solaneae</taxon>
        <taxon>Solanum</taxon>
    </lineage>
</organism>
<keyword evidence="5" id="KW-0175">Coiled coil</keyword>
<dbReference type="SMART" id="SM00369">
    <property type="entry name" value="LRR_TYP"/>
    <property type="match status" value="6"/>
</dbReference>
<dbReference type="Pfam" id="PF23282">
    <property type="entry name" value="WHD_ROQ1"/>
    <property type="match status" value="1"/>
</dbReference>
<evidence type="ECO:0000313" key="8">
    <source>
        <dbReference type="EMBL" id="WMV28563.1"/>
    </source>
</evidence>
<keyword evidence="2" id="KW-0433">Leucine-rich repeat</keyword>
<dbReference type="InterPro" id="IPR003591">
    <property type="entry name" value="Leu-rich_rpt_typical-subtyp"/>
</dbReference>
<dbReference type="InterPro" id="IPR002182">
    <property type="entry name" value="NB-ARC"/>
</dbReference>
<dbReference type="SMART" id="SM00255">
    <property type="entry name" value="TIR"/>
    <property type="match status" value="1"/>
</dbReference>
<dbReference type="PANTHER" id="PTHR11017:SF385">
    <property type="entry name" value="DISEASE RESISTANCE PROTEIN (TIR-NBS-LRR CLASS)-RELATED"/>
    <property type="match status" value="1"/>
</dbReference>
<evidence type="ECO:0000256" key="3">
    <source>
        <dbReference type="ARBA" id="ARBA00022737"/>
    </source>
</evidence>
<dbReference type="GO" id="GO:0043531">
    <property type="term" value="F:ADP binding"/>
    <property type="evidence" value="ECO:0007669"/>
    <property type="project" value="InterPro"/>
</dbReference>
<keyword evidence="4" id="KW-0611">Plant defense</keyword>
<dbReference type="InterPro" id="IPR044974">
    <property type="entry name" value="Disease_R_plants"/>
</dbReference>
<dbReference type="InterPro" id="IPR032675">
    <property type="entry name" value="LRR_dom_sf"/>
</dbReference>
<dbReference type="GO" id="GO:0051707">
    <property type="term" value="P:response to other organism"/>
    <property type="evidence" value="ECO:0007669"/>
    <property type="project" value="UniProtKB-ARBA"/>
</dbReference>
<keyword evidence="3" id="KW-0677">Repeat</keyword>
<dbReference type="Pfam" id="PF00931">
    <property type="entry name" value="NB-ARC"/>
    <property type="match status" value="1"/>
</dbReference>
<dbReference type="InterPro" id="IPR035897">
    <property type="entry name" value="Toll_tir_struct_dom_sf"/>
</dbReference>
<evidence type="ECO:0000256" key="5">
    <source>
        <dbReference type="ARBA" id="ARBA00023054"/>
    </source>
</evidence>
<evidence type="ECO:0000256" key="6">
    <source>
        <dbReference type="ARBA" id="ARBA00023136"/>
    </source>
</evidence>
<dbReference type="GO" id="GO:0006952">
    <property type="term" value="P:defense response"/>
    <property type="evidence" value="ECO:0007669"/>
    <property type="project" value="UniProtKB-KW"/>
</dbReference>
<dbReference type="InterPro" id="IPR042197">
    <property type="entry name" value="Apaf_helical"/>
</dbReference>
<dbReference type="InterPro" id="IPR000157">
    <property type="entry name" value="TIR_dom"/>
</dbReference>
<gene>
    <name evidence="8" type="ORF">MTR67_021948</name>
</gene>
<evidence type="ECO:0000313" key="9">
    <source>
        <dbReference type="Proteomes" id="UP001234989"/>
    </source>
</evidence>
<keyword evidence="6" id="KW-0472">Membrane</keyword>
<protein>
    <recommendedName>
        <fullName evidence="7">TIR domain-containing protein</fullName>
    </recommendedName>
</protein>
<evidence type="ECO:0000256" key="4">
    <source>
        <dbReference type="ARBA" id="ARBA00022821"/>
    </source>
</evidence>
<dbReference type="GO" id="GO:0007165">
    <property type="term" value="P:signal transduction"/>
    <property type="evidence" value="ECO:0007669"/>
    <property type="project" value="InterPro"/>
</dbReference>
<evidence type="ECO:0000256" key="1">
    <source>
        <dbReference type="ARBA" id="ARBA00004170"/>
    </source>
</evidence>
<accession>A0AAF0QUE4</accession>
<dbReference type="InterPro" id="IPR003593">
    <property type="entry name" value="AAA+_ATPase"/>
</dbReference>
<dbReference type="Pfam" id="PF23598">
    <property type="entry name" value="LRR_14"/>
    <property type="match status" value="1"/>
</dbReference>
<dbReference type="Gene3D" id="1.10.8.430">
    <property type="entry name" value="Helical domain of apoptotic protease-activating factors"/>
    <property type="match status" value="1"/>
</dbReference>